<proteinExistence type="predicted"/>
<gene>
    <name evidence="1" type="ORF">GQ26_0151580</name>
</gene>
<reference evidence="1" key="1">
    <citation type="journal article" date="2014" name="PLoS Genet.">
        <title>Signature Gene Expression Reveals Novel Clues to the Molecular Mechanisms of Dimorphic Transition in Penicillium marneffei.</title>
        <authorList>
            <person name="Yang E."/>
            <person name="Wang G."/>
            <person name="Cai J."/>
            <person name="Woo P.C."/>
            <person name="Lau S.K."/>
            <person name="Yuen K.-Y."/>
            <person name="Chow W.-N."/>
            <person name="Lin X."/>
        </authorList>
    </citation>
    <scope>NUCLEOTIDE SEQUENCE [LARGE SCALE GENOMIC DNA]</scope>
    <source>
        <strain evidence="1">PM1</strain>
    </source>
</reference>
<evidence type="ECO:0000313" key="1">
    <source>
        <dbReference type="EMBL" id="KFX47443.1"/>
    </source>
</evidence>
<sequence>MAAIVFEDLSGTATPVSESDNPYQPLIESANDDPVEIQARYTTHRTTRTGLQKSKILDPSFSEWLIDPILAKLDGPNKDPAFKDERNCIVFWGRPPQHIRDMIGEIQEGLRSVAPDLWLMPLQNLHITVLEIIFSVTEPEVNKIVSTLVQDGAAEKIANITLQYRPRLVKPMISYDAAAIALSFVPAAGEGEGKSVDDDKFTYHHLRRDVYDKVVAAGVKPGSRYAVPSAHLTIGRFINQNGFVSDGSFDREKVKKVIEKIEEINEQLQKKYWPTEAGVPEGGEWTIGQEKGLDFRKGTLWYGGGETVVLGKGH</sequence>
<dbReference type="AlphaFoldDB" id="A0A093XQD3"/>
<accession>A0A093XQD3</accession>
<dbReference type="eggNOG" id="ENOG502S7CF">
    <property type="taxonomic scope" value="Eukaryota"/>
</dbReference>
<name>A0A093XQD3_TALMA</name>
<dbReference type="Gene3D" id="3.90.1140.10">
    <property type="entry name" value="Cyclic phosphodiesterase"/>
    <property type="match status" value="1"/>
</dbReference>
<evidence type="ECO:0008006" key="2">
    <source>
        <dbReference type="Google" id="ProtNLM"/>
    </source>
</evidence>
<comment type="caution">
    <text evidence="1">The sequence shown here is derived from an EMBL/GenBank/DDBJ whole genome shotgun (WGS) entry which is preliminary data.</text>
</comment>
<protein>
    <recommendedName>
        <fullName evidence="2">RNA ligase/cyclic nucleotide phosphodiesterase</fullName>
    </recommendedName>
</protein>
<dbReference type="SUPFAM" id="SSF55144">
    <property type="entry name" value="LigT-like"/>
    <property type="match status" value="1"/>
</dbReference>
<dbReference type="EMBL" id="JPOX01000015">
    <property type="protein sequence ID" value="KFX47443.1"/>
    <property type="molecule type" value="Genomic_DNA"/>
</dbReference>
<organism evidence="1">
    <name type="scientific">Talaromyces marneffei PM1</name>
    <dbReference type="NCBI Taxonomy" id="1077442"/>
    <lineage>
        <taxon>Eukaryota</taxon>
        <taxon>Fungi</taxon>
        <taxon>Dikarya</taxon>
        <taxon>Ascomycota</taxon>
        <taxon>Pezizomycotina</taxon>
        <taxon>Eurotiomycetes</taxon>
        <taxon>Eurotiomycetidae</taxon>
        <taxon>Eurotiales</taxon>
        <taxon>Trichocomaceae</taxon>
        <taxon>Talaromyces</taxon>
        <taxon>Talaromyces sect. Talaromyces</taxon>
    </lineage>
</organism>
<dbReference type="InterPro" id="IPR009097">
    <property type="entry name" value="Cyclic_Pdiesterase"/>
</dbReference>
<dbReference type="HOGENOM" id="CLU_051290_0_0_1"/>